<keyword evidence="18" id="KW-1185">Reference proteome</keyword>
<evidence type="ECO:0000256" key="12">
    <source>
        <dbReference type="ARBA" id="ARBA00037890"/>
    </source>
</evidence>
<dbReference type="WBParaSite" id="Gr19_v10_g1387.t1">
    <property type="protein sequence ID" value="Gr19_v10_g1387.t1"/>
    <property type="gene ID" value="Gr19_v10_g1387"/>
</dbReference>
<evidence type="ECO:0000256" key="14">
    <source>
        <dbReference type="ARBA" id="ARBA00048570"/>
    </source>
</evidence>
<dbReference type="GO" id="GO:0004142">
    <property type="term" value="F:diacylglycerol cholinephosphotransferase activity"/>
    <property type="evidence" value="ECO:0007669"/>
    <property type="project" value="UniProtKB-EC"/>
</dbReference>
<sequence length="594" mass="66690">MARTRGGGGGLKSQRDKQKKEQQQHGSSSNNSLVETDQQQRKMNSNNNNISSLSDNDGGNVQRNSFSESLATSLHNNQRQQRQQRSTTPRELKGHGTKTTTKSNVFKRARMHLFEFVNWYIENDCQLNTAQIVRLGAHVYSSVDSSLLDHLCMSRFWSWIVQLYPIWLAPNLITLIGLIINLITVLVLSNFCYSAKENAPSWAYALAALGLFLYQTLDATDGKQARRTQTSSPLGELFDHGCDSMTQVFVTLNICYAMQLGSHRHLVFVTMLVSLGLFYTAHWSTYCTGQLRFSKFDVTEAQMTVIGILIATSLFGPGVWGIQIFGFQLNILCMFISLLCSVWRFAGYLKVILNDGVGKNGSTVAGTSVIYPLFPLLAVGVPFLMIYYKTYSGVYDQNITIFCLCFGAVAAKATNRLIIAHMSKSELELWDWIYLSPFVMILNQYYDYLLDEYILLLAATAYAYASLIIFCIFICKQFCAFLGISCFRIDVQRHRRIPSAEVSPKGPLSAPPTASSVSLIVFHWHFGKPKPTFASHNVANSSQTSSFLTSEKVIPSPQHTTASSSEKQPEEERDEAIDICSNQQHYLTISFRLE</sequence>
<dbReference type="AlphaFoldDB" id="A0A914H5J2"/>
<name>A0A914H5J2_GLORO</name>
<evidence type="ECO:0000256" key="1">
    <source>
        <dbReference type="ARBA" id="ARBA00004141"/>
    </source>
</evidence>
<comment type="pathway">
    <text evidence="12">Phospholipid metabolism; phosphatidylcholine biosynthesis; phosphatidylcholine from phosphocholine: step 2/2.</text>
</comment>
<organism evidence="18 19">
    <name type="scientific">Globodera rostochiensis</name>
    <name type="common">Golden nematode worm</name>
    <name type="synonym">Heterodera rostochiensis</name>
    <dbReference type="NCBI Taxonomy" id="31243"/>
    <lineage>
        <taxon>Eukaryota</taxon>
        <taxon>Metazoa</taxon>
        <taxon>Ecdysozoa</taxon>
        <taxon>Nematoda</taxon>
        <taxon>Chromadorea</taxon>
        <taxon>Rhabditida</taxon>
        <taxon>Tylenchina</taxon>
        <taxon>Tylenchomorpha</taxon>
        <taxon>Tylenchoidea</taxon>
        <taxon>Heteroderidae</taxon>
        <taxon>Heteroderinae</taxon>
        <taxon>Globodera</taxon>
    </lineage>
</organism>
<protein>
    <recommendedName>
        <fullName evidence="13">diacylglycerol cholinephosphotransferase</fullName>
        <ecNumber evidence="13">2.7.8.2</ecNumber>
    </recommendedName>
</protein>
<evidence type="ECO:0000313" key="18">
    <source>
        <dbReference type="Proteomes" id="UP000887572"/>
    </source>
</evidence>
<evidence type="ECO:0000313" key="19">
    <source>
        <dbReference type="WBParaSite" id="Gr19_v10_g1387.t1"/>
    </source>
</evidence>
<feature type="region of interest" description="Disordered" evidence="16">
    <location>
        <begin position="1"/>
        <end position="101"/>
    </location>
</feature>
<reference evidence="19" key="1">
    <citation type="submission" date="2022-11" db="UniProtKB">
        <authorList>
            <consortium name="WormBaseParasite"/>
        </authorList>
    </citation>
    <scope>IDENTIFICATION</scope>
</reference>
<keyword evidence="7" id="KW-0443">Lipid metabolism</keyword>
<evidence type="ECO:0000256" key="2">
    <source>
        <dbReference type="ARBA" id="ARBA00010441"/>
    </source>
</evidence>
<comment type="catalytic activity">
    <reaction evidence="9">
        <text>1-hexadecanoyl-2-(4Z,7Z,10Z,13Z,16Z,19Z-docosahexaenoyl)-sn-glycerol + CDP-choline = 1-hexadecanoyl-2-(4Z,7Z,10Z,13Z,16Z,19Z-docosahexaenoyl)-sn-glycero-3-phosphocholine + CMP + H(+)</text>
        <dbReference type="Rhea" id="RHEA:54332"/>
        <dbReference type="ChEBI" id="CHEBI:15378"/>
        <dbReference type="ChEBI" id="CHEBI:58779"/>
        <dbReference type="ChEBI" id="CHEBI:60377"/>
        <dbReference type="ChEBI" id="CHEBI:74963"/>
        <dbReference type="ChEBI" id="CHEBI:82949"/>
    </reaction>
    <physiologicalReaction direction="left-to-right" evidence="9">
        <dbReference type="Rhea" id="RHEA:54333"/>
    </physiologicalReaction>
</comment>
<dbReference type="GO" id="GO:0005794">
    <property type="term" value="C:Golgi apparatus"/>
    <property type="evidence" value="ECO:0007669"/>
    <property type="project" value="TreeGrafter"/>
</dbReference>
<dbReference type="InterPro" id="IPR000462">
    <property type="entry name" value="CDP-OH_P_trans"/>
</dbReference>
<dbReference type="InterPro" id="IPR014472">
    <property type="entry name" value="CHOPT"/>
</dbReference>
<feature type="transmembrane region" description="Helical" evidence="17">
    <location>
        <begin position="303"/>
        <end position="322"/>
    </location>
</feature>
<evidence type="ECO:0000256" key="15">
    <source>
        <dbReference type="RuleBase" id="RU003750"/>
    </source>
</evidence>
<keyword evidence="8" id="KW-1208">Phospholipid metabolism</keyword>
<evidence type="ECO:0000256" key="5">
    <source>
        <dbReference type="ARBA" id="ARBA00022989"/>
    </source>
</evidence>
<evidence type="ECO:0000256" key="10">
    <source>
        <dbReference type="ARBA" id="ARBA00036651"/>
    </source>
</evidence>
<dbReference type="GO" id="GO:0006646">
    <property type="term" value="P:phosphatidylethanolamine biosynthetic process"/>
    <property type="evidence" value="ECO:0007669"/>
    <property type="project" value="TreeGrafter"/>
</dbReference>
<evidence type="ECO:0000256" key="3">
    <source>
        <dbReference type="ARBA" id="ARBA00022679"/>
    </source>
</evidence>
<comment type="catalytic activity">
    <reaction evidence="11">
        <text>1-hexadecanoyl-2-(9Z-octadecenoyl)-sn-glycerol + CDP-choline = 1-hexadecanoyl-2-(9Z-octadecenoyl)-sn-glycero-3-phosphocholine + CMP + H(+)</text>
        <dbReference type="Rhea" id="RHEA:54244"/>
        <dbReference type="ChEBI" id="CHEBI:15378"/>
        <dbReference type="ChEBI" id="CHEBI:58779"/>
        <dbReference type="ChEBI" id="CHEBI:60377"/>
        <dbReference type="ChEBI" id="CHEBI:73001"/>
        <dbReference type="ChEBI" id="CHEBI:75466"/>
    </reaction>
    <physiologicalReaction direction="left-to-right" evidence="11">
        <dbReference type="Rhea" id="RHEA:54245"/>
    </physiologicalReaction>
</comment>
<feature type="compositionally biased region" description="Polar residues" evidence="16">
    <location>
        <begin position="557"/>
        <end position="566"/>
    </location>
</feature>
<dbReference type="InterPro" id="IPR043130">
    <property type="entry name" value="CDP-OH_PTrfase_TM_dom"/>
</dbReference>
<evidence type="ECO:0000256" key="8">
    <source>
        <dbReference type="ARBA" id="ARBA00023264"/>
    </source>
</evidence>
<comment type="similarity">
    <text evidence="2 15">Belongs to the CDP-alcohol phosphatidyltransferase class-I family.</text>
</comment>
<comment type="catalytic activity">
    <reaction evidence="10">
        <text>1,2-dioctanoyl-sn-glycerol + CDP-choline = 1,2-dioctanoyl-sn-glycero-3-phosphocholine + CMP + H(+)</text>
        <dbReference type="Rhea" id="RHEA:54232"/>
        <dbReference type="ChEBI" id="CHEBI:15378"/>
        <dbReference type="ChEBI" id="CHEBI:58779"/>
        <dbReference type="ChEBI" id="CHEBI:60377"/>
        <dbReference type="ChEBI" id="CHEBI:76979"/>
        <dbReference type="ChEBI" id="CHEBI:78228"/>
    </reaction>
    <physiologicalReaction direction="left-to-right" evidence="10">
        <dbReference type="Rhea" id="RHEA:54233"/>
    </physiologicalReaction>
</comment>
<feature type="transmembrane region" description="Helical" evidence="17">
    <location>
        <begin position="163"/>
        <end position="189"/>
    </location>
</feature>
<keyword evidence="5 17" id="KW-1133">Transmembrane helix</keyword>
<dbReference type="GO" id="GO:0005789">
    <property type="term" value="C:endoplasmic reticulum membrane"/>
    <property type="evidence" value="ECO:0007669"/>
    <property type="project" value="TreeGrafter"/>
</dbReference>
<feature type="region of interest" description="Disordered" evidence="16">
    <location>
        <begin position="548"/>
        <end position="575"/>
    </location>
</feature>
<dbReference type="PANTHER" id="PTHR10414">
    <property type="entry name" value="ETHANOLAMINEPHOSPHOTRANSFERASE"/>
    <property type="match status" value="1"/>
</dbReference>
<feature type="transmembrane region" description="Helical" evidence="17">
    <location>
        <begin position="329"/>
        <end position="349"/>
    </location>
</feature>
<proteinExistence type="inferred from homology"/>
<dbReference type="Gene3D" id="1.20.120.1760">
    <property type="match status" value="1"/>
</dbReference>
<accession>A0A914H5J2</accession>
<feature type="compositionally biased region" description="Basic and acidic residues" evidence="16">
    <location>
        <begin position="13"/>
        <end position="23"/>
    </location>
</feature>
<comment type="catalytic activity">
    <reaction evidence="14">
        <text>CDP-choline + a 1,2-diacyl-sn-glycerol = a 1,2-diacyl-sn-glycero-3-phosphocholine + CMP + H(+)</text>
        <dbReference type="Rhea" id="RHEA:32939"/>
        <dbReference type="ChEBI" id="CHEBI:15378"/>
        <dbReference type="ChEBI" id="CHEBI:17815"/>
        <dbReference type="ChEBI" id="CHEBI:57643"/>
        <dbReference type="ChEBI" id="CHEBI:58779"/>
        <dbReference type="ChEBI" id="CHEBI:60377"/>
        <dbReference type="EC" id="2.7.8.2"/>
    </reaction>
    <physiologicalReaction direction="left-to-right" evidence="14">
        <dbReference type="Rhea" id="RHEA:32940"/>
    </physiologicalReaction>
</comment>
<dbReference type="Proteomes" id="UP000887572">
    <property type="component" value="Unplaced"/>
</dbReference>
<feature type="compositionally biased region" description="Polar residues" evidence="16">
    <location>
        <begin position="24"/>
        <end position="43"/>
    </location>
</feature>
<feature type="transmembrane region" description="Helical" evidence="17">
    <location>
        <begin position="369"/>
        <end position="388"/>
    </location>
</feature>
<evidence type="ECO:0000256" key="6">
    <source>
        <dbReference type="ARBA" id="ARBA00023136"/>
    </source>
</evidence>
<keyword evidence="6 17" id="KW-0472">Membrane</keyword>
<evidence type="ECO:0000256" key="13">
    <source>
        <dbReference type="ARBA" id="ARBA00038987"/>
    </source>
</evidence>
<dbReference type="PROSITE" id="PS00379">
    <property type="entry name" value="CDP_ALCOHOL_P_TRANSF"/>
    <property type="match status" value="1"/>
</dbReference>
<keyword evidence="4 17" id="KW-0812">Transmembrane</keyword>
<evidence type="ECO:0000256" key="16">
    <source>
        <dbReference type="SAM" id="MobiDB-lite"/>
    </source>
</evidence>
<evidence type="ECO:0000256" key="4">
    <source>
        <dbReference type="ARBA" id="ARBA00022692"/>
    </source>
</evidence>
<keyword evidence="7" id="KW-0594">Phospholipid biosynthesis</keyword>
<feature type="compositionally biased region" description="Low complexity" evidence="16">
    <location>
        <begin position="44"/>
        <end position="60"/>
    </location>
</feature>
<evidence type="ECO:0000256" key="11">
    <source>
        <dbReference type="ARBA" id="ARBA00036890"/>
    </source>
</evidence>
<evidence type="ECO:0000256" key="9">
    <source>
        <dbReference type="ARBA" id="ARBA00036100"/>
    </source>
</evidence>
<feature type="compositionally biased region" description="Polar residues" evidence="16">
    <location>
        <begin position="61"/>
        <end position="77"/>
    </location>
</feature>
<dbReference type="FunFam" id="1.20.120.1760:FF:000002">
    <property type="entry name" value="Choline/ethanolamine phosphotransferase 1"/>
    <property type="match status" value="1"/>
</dbReference>
<evidence type="ECO:0000256" key="17">
    <source>
        <dbReference type="SAM" id="Phobius"/>
    </source>
</evidence>
<dbReference type="Pfam" id="PF01066">
    <property type="entry name" value="CDP-OH_P_transf"/>
    <property type="match status" value="1"/>
</dbReference>
<keyword evidence="7" id="KW-0444">Lipid biosynthesis</keyword>
<feature type="transmembrane region" description="Helical" evidence="17">
    <location>
        <begin position="461"/>
        <end position="487"/>
    </location>
</feature>
<dbReference type="InterPro" id="IPR048254">
    <property type="entry name" value="CDP_ALCOHOL_P_TRANSF_CS"/>
</dbReference>
<feature type="compositionally biased region" description="Gly residues" evidence="16">
    <location>
        <begin position="1"/>
        <end position="11"/>
    </location>
</feature>
<feature type="transmembrane region" description="Helical" evidence="17">
    <location>
        <begin position="266"/>
        <end position="283"/>
    </location>
</feature>
<comment type="subcellular location">
    <subcellularLocation>
        <location evidence="1">Membrane</location>
        <topology evidence="1">Multi-pass membrane protein</topology>
    </subcellularLocation>
</comment>
<dbReference type="PANTHER" id="PTHR10414:SF41">
    <property type="entry name" value="CHOLINE_ETHANOLAMINEPHOSPHOTRANSFERASE 1-LIKE"/>
    <property type="match status" value="1"/>
</dbReference>
<evidence type="ECO:0000256" key="7">
    <source>
        <dbReference type="ARBA" id="ARBA00023209"/>
    </source>
</evidence>
<feature type="transmembrane region" description="Helical" evidence="17">
    <location>
        <begin position="201"/>
        <end position="217"/>
    </location>
</feature>
<keyword evidence="3 15" id="KW-0808">Transferase</keyword>
<dbReference type="EC" id="2.7.8.2" evidence="13"/>
<dbReference type="GO" id="GO:0004307">
    <property type="term" value="F:ethanolaminephosphotransferase activity"/>
    <property type="evidence" value="ECO:0007669"/>
    <property type="project" value="TreeGrafter"/>
</dbReference>